<evidence type="ECO:0000313" key="4">
    <source>
        <dbReference type="EMBL" id="QJA88136.1"/>
    </source>
</evidence>
<dbReference type="InterPro" id="IPR035421">
    <property type="entry name" value="Terminase_6C"/>
</dbReference>
<sequence>MLAQQMVTIQGKELYLSHFPSGGYDPQLHHGTSYTEIFFPYQSPYSLVGGQQIVAIVPIGLQPIIDITVPDVNCYFSGGVIHHNTGKTEGVGGYELTCHLTGKYPSWWEGKRFDKAVMGWAAGNTNQTTRDILQAKLLGPINDMGTGLIPGDDIVDTKRRSGSVPDTIETAYVKHVSGGTSVLGFKSYEQGRKAFEGTEQDVILLDEEPPEDIYTECLIRTMTTKGLIMLTFTPLQGMSSVVLMFLPGGRMPDGETGKFVVSATWDDAPHLTEEDKKELLASMMPYQRDARSKGIPSLGSGAIYPIDEDDLLIDPFDLPIHFPRVYGMDVGWNWTAALWGAIDRDNDMLYLYSEYKRGHAEPAVHKYAIDSRGEWIPGVIDPASSGAGQRDGISLMNEYSDLGLKLIPANNGVEAGTFAVWSRMSTGRIKVFNSLRGWLEEFRLYRRNEKGKIVKENDHLMDCMRYLCISGISVAEFPSTSDSFLTGNSVMSRLQNMVRMMKTKKEEFNSLTDGMR</sequence>
<protein>
    <submittedName>
        <fullName evidence="4">Putative terminase</fullName>
    </submittedName>
</protein>
<evidence type="ECO:0000256" key="1">
    <source>
        <dbReference type="ARBA" id="ARBA00022612"/>
    </source>
</evidence>
<evidence type="ECO:0000313" key="3">
    <source>
        <dbReference type="EMBL" id="QJA72262.1"/>
    </source>
</evidence>
<feature type="domain" description="Terminase large subunit gp17-like C-terminal" evidence="2">
    <location>
        <begin position="335"/>
        <end position="467"/>
    </location>
</feature>
<evidence type="ECO:0000259" key="2">
    <source>
        <dbReference type="Pfam" id="PF17289"/>
    </source>
</evidence>
<dbReference type="EMBL" id="MT142756">
    <property type="protein sequence ID" value="QJA88136.1"/>
    <property type="molecule type" value="Genomic_DNA"/>
</dbReference>
<accession>A0A6M3L0W1</accession>
<dbReference type="AlphaFoldDB" id="A0A6M3L0W1"/>
<dbReference type="Pfam" id="PF17289">
    <property type="entry name" value="Terminase_6C"/>
    <property type="match status" value="1"/>
</dbReference>
<proteinExistence type="predicted"/>
<dbReference type="Gene3D" id="3.30.420.280">
    <property type="match status" value="1"/>
</dbReference>
<dbReference type="Pfam" id="PF03237">
    <property type="entry name" value="Terminase_6N"/>
    <property type="match status" value="1"/>
</dbReference>
<dbReference type="EMBL" id="MT141937">
    <property type="protein sequence ID" value="QJA72262.1"/>
    <property type="molecule type" value="Genomic_DNA"/>
</dbReference>
<gene>
    <name evidence="3" type="ORF">MM415A02819_0001</name>
    <name evidence="4" type="ORF">MM415B02824_0012</name>
</gene>
<keyword evidence="1" id="KW-1188">Viral release from host cell</keyword>
<organism evidence="4">
    <name type="scientific">viral metagenome</name>
    <dbReference type="NCBI Taxonomy" id="1070528"/>
    <lineage>
        <taxon>unclassified sequences</taxon>
        <taxon>metagenomes</taxon>
        <taxon>organismal metagenomes</taxon>
    </lineage>
</organism>
<reference evidence="4" key="1">
    <citation type="submission" date="2020-03" db="EMBL/GenBank/DDBJ databases">
        <title>The deep terrestrial virosphere.</title>
        <authorList>
            <person name="Holmfeldt K."/>
            <person name="Nilsson E."/>
            <person name="Simone D."/>
            <person name="Lopez-Fernandez M."/>
            <person name="Wu X."/>
            <person name="de Brujin I."/>
            <person name="Lundin D."/>
            <person name="Andersson A."/>
            <person name="Bertilsson S."/>
            <person name="Dopson M."/>
        </authorList>
    </citation>
    <scope>NUCLEOTIDE SEQUENCE</scope>
    <source>
        <strain evidence="3">MM415A02819</strain>
        <strain evidence="4">MM415B02824</strain>
    </source>
</reference>
<name>A0A6M3L0W1_9ZZZZ</name>